<evidence type="ECO:0000256" key="2">
    <source>
        <dbReference type="SAM" id="SignalP"/>
    </source>
</evidence>
<dbReference type="Proteomes" id="UP000824260">
    <property type="component" value="Unassembled WGS sequence"/>
</dbReference>
<keyword evidence="2" id="KW-0732">Signal</keyword>
<gene>
    <name evidence="3" type="ORF">IAA52_06330</name>
</gene>
<organism evidence="3 4">
    <name type="scientific">Candidatus Pullichristensenella stercorigallinarum</name>
    <dbReference type="NCBI Taxonomy" id="2840909"/>
    <lineage>
        <taxon>Bacteria</taxon>
        <taxon>Bacillati</taxon>
        <taxon>Bacillota</taxon>
        <taxon>Clostridia</taxon>
        <taxon>Candidatus Pullichristensenella</taxon>
    </lineage>
</organism>
<dbReference type="PROSITE" id="PS51257">
    <property type="entry name" value="PROKAR_LIPOPROTEIN"/>
    <property type="match status" value="1"/>
</dbReference>
<feature type="signal peptide" evidence="2">
    <location>
        <begin position="1"/>
        <end position="23"/>
    </location>
</feature>
<reference evidence="3" key="1">
    <citation type="submission" date="2020-10" db="EMBL/GenBank/DDBJ databases">
        <authorList>
            <person name="Gilroy R."/>
        </authorList>
    </citation>
    <scope>NUCLEOTIDE SEQUENCE</scope>
    <source>
        <strain evidence="3">ChiSjej6B24-2974</strain>
    </source>
</reference>
<keyword evidence="1" id="KW-1133">Transmembrane helix</keyword>
<accession>A0A9D0ZLN8</accession>
<evidence type="ECO:0000313" key="4">
    <source>
        <dbReference type="Proteomes" id="UP000824260"/>
    </source>
</evidence>
<dbReference type="Gene3D" id="2.60.40.10">
    <property type="entry name" value="Immunoglobulins"/>
    <property type="match status" value="1"/>
</dbReference>
<sequence>MKRRTICVALLLALALLFGCACAEGVISTTVTMRVSHMTQDAVVDAGEDLSMEVNIEGVSPASYQWYFNDAPIEGANQRVYNIVNASVEDAGVYRLDAFDADGSMLLSMDIAARVIDDTVPKSGDDSLPVGVAFAVLAVAVVALSAKLLRRRAA</sequence>
<keyword evidence="1" id="KW-0812">Transmembrane</keyword>
<dbReference type="AlphaFoldDB" id="A0A9D0ZLN8"/>
<keyword evidence="1" id="KW-0472">Membrane</keyword>
<evidence type="ECO:0000313" key="3">
    <source>
        <dbReference type="EMBL" id="HIQ82705.1"/>
    </source>
</evidence>
<comment type="caution">
    <text evidence="3">The sequence shown here is derived from an EMBL/GenBank/DDBJ whole genome shotgun (WGS) entry which is preliminary data.</text>
</comment>
<dbReference type="SUPFAM" id="SSF48726">
    <property type="entry name" value="Immunoglobulin"/>
    <property type="match status" value="1"/>
</dbReference>
<protein>
    <submittedName>
        <fullName evidence="3">Immunoglobulin domain-containing protein</fullName>
    </submittedName>
</protein>
<dbReference type="InterPro" id="IPR013783">
    <property type="entry name" value="Ig-like_fold"/>
</dbReference>
<name>A0A9D0ZLN8_9FIRM</name>
<dbReference type="InterPro" id="IPR036179">
    <property type="entry name" value="Ig-like_dom_sf"/>
</dbReference>
<feature type="chain" id="PRO_5039467680" evidence="2">
    <location>
        <begin position="24"/>
        <end position="154"/>
    </location>
</feature>
<dbReference type="EMBL" id="DVFZ01000061">
    <property type="protein sequence ID" value="HIQ82705.1"/>
    <property type="molecule type" value="Genomic_DNA"/>
</dbReference>
<feature type="transmembrane region" description="Helical" evidence="1">
    <location>
        <begin position="128"/>
        <end position="149"/>
    </location>
</feature>
<proteinExistence type="predicted"/>
<evidence type="ECO:0000256" key="1">
    <source>
        <dbReference type="SAM" id="Phobius"/>
    </source>
</evidence>
<reference evidence="3" key="2">
    <citation type="journal article" date="2021" name="PeerJ">
        <title>Extensive microbial diversity within the chicken gut microbiome revealed by metagenomics and culture.</title>
        <authorList>
            <person name="Gilroy R."/>
            <person name="Ravi A."/>
            <person name="Getino M."/>
            <person name="Pursley I."/>
            <person name="Horton D.L."/>
            <person name="Alikhan N.F."/>
            <person name="Baker D."/>
            <person name="Gharbi K."/>
            <person name="Hall N."/>
            <person name="Watson M."/>
            <person name="Adriaenssens E.M."/>
            <person name="Foster-Nyarko E."/>
            <person name="Jarju S."/>
            <person name="Secka A."/>
            <person name="Antonio M."/>
            <person name="Oren A."/>
            <person name="Chaudhuri R.R."/>
            <person name="La Ragione R."/>
            <person name="Hildebrand F."/>
            <person name="Pallen M.J."/>
        </authorList>
    </citation>
    <scope>NUCLEOTIDE SEQUENCE</scope>
    <source>
        <strain evidence="3">ChiSjej6B24-2974</strain>
    </source>
</reference>